<dbReference type="Proteomes" id="UP000284403">
    <property type="component" value="Unassembled WGS sequence"/>
</dbReference>
<feature type="coiled-coil region" evidence="1">
    <location>
        <begin position="181"/>
        <end position="215"/>
    </location>
</feature>
<protein>
    <submittedName>
        <fullName evidence="3">Uncharacterized protein</fullName>
    </submittedName>
</protein>
<evidence type="ECO:0000256" key="2">
    <source>
        <dbReference type="SAM" id="MobiDB-lite"/>
    </source>
</evidence>
<evidence type="ECO:0000313" key="4">
    <source>
        <dbReference type="Proteomes" id="UP000284403"/>
    </source>
</evidence>
<evidence type="ECO:0000256" key="1">
    <source>
        <dbReference type="SAM" id="Coils"/>
    </source>
</evidence>
<feature type="compositionally biased region" description="Low complexity" evidence="2">
    <location>
        <begin position="106"/>
        <end position="117"/>
    </location>
</feature>
<feature type="compositionally biased region" description="Polar residues" evidence="2">
    <location>
        <begin position="76"/>
        <end position="91"/>
    </location>
</feature>
<keyword evidence="4" id="KW-1185">Reference proteome</keyword>
<gene>
    <name evidence="3" type="ORF">Tco025E_08590</name>
</gene>
<evidence type="ECO:0000313" key="3">
    <source>
        <dbReference type="EMBL" id="RNF01347.1"/>
    </source>
</evidence>
<proteinExistence type="predicted"/>
<name>A0A3R7K7P9_9TRYP</name>
<feature type="compositionally biased region" description="Basic and acidic residues" evidence="2">
    <location>
        <begin position="1"/>
        <end position="17"/>
    </location>
</feature>
<organism evidence="3 4">
    <name type="scientific">Trypanosoma conorhini</name>
    <dbReference type="NCBI Taxonomy" id="83891"/>
    <lineage>
        <taxon>Eukaryota</taxon>
        <taxon>Discoba</taxon>
        <taxon>Euglenozoa</taxon>
        <taxon>Kinetoplastea</taxon>
        <taxon>Metakinetoplastina</taxon>
        <taxon>Trypanosomatida</taxon>
        <taxon>Trypanosomatidae</taxon>
        <taxon>Trypanosoma</taxon>
    </lineage>
</organism>
<dbReference type="OrthoDB" id="246282at2759"/>
<dbReference type="EMBL" id="MKKU01000830">
    <property type="protein sequence ID" value="RNF01347.1"/>
    <property type="molecule type" value="Genomic_DNA"/>
</dbReference>
<feature type="region of interest" description="Disordered" evidence="2">
    <location>
        <begin position="1"/>
        <end position="136"/>
    </location>
</feature>
<dbReference type="GeneID" id="40322201"/>
<accession>A0A3R7K7P9</accession>
<dbReference type="RefSeq" id="XP_029224433.1">
    <property type="nucleotide sequence ID" value="XM_029375435.1"/>
</dbReference>
<feature type="compositionally biased region" description="Polar residues" evidence="2">
    <location>
        <begin position="121"/>
        <end position="130"/>
    </location>
</feature>
<feature type="compositionally biased region" description="Low complexity" evidence="2">
    <location>
        <begin position="50"/>
        <end position="59"/>
    </location>
</feature>
<dbReference type="AlphaFoldDB" id="A0A3R7K7P9"/>
<reference evidence="3 4" key="1">
    <citation type="journal article" date="2018" name="BMC Genomics">
        <title>Genomic comparison of Trypanosoma conorhini and Trypanosoma rangeli to Trypanosoma cruzi strains of high and low virulence.</title>
        <authorList>
            <person name="Bradwell K.R."/>
            <person name="Koparde V.N."/>
            <person name="Matveyev A.V."/>
            <person name="Serrano M.G."/>
            <person name="Alves J.M."/>
            <person name="Parikh H."/>
            <person name="Huang B."/>
            <person name="Lee V."/>
            <person name="Espinosa-Alvarez O."/>
            <person name="Ortiz P.A."/>
            <person name="Costa-Martins A.G."/>
            <person name="Teixeira M.M."/>
            <person name="Buck G.A."/>
        </authorList>
    </citation>
    <scope>NUCLEOTIDE SEQUENCE [LARGE SCALE GENOMIC DNA]</scope>
    <source>
        <strain evidence="3 4">025E</strain>
    </source>
</reference>
<feature type="compositionally biased region" description="Polar residues" evidence="2">
    <location>
        <begin position="26"/>
        <end position="40"/>
    </location>
</feature>
<feature type="coiled-coil region" evidence="1">
    <location>
        <begin position="282"/>
        <end position="316"/>
    </location>
</feature>
<comment type="caution">
    <text evidence="3">The sequence shown here is derived from an EMBL/GenBank/DDBJ whole genome shotgun (WGS) entry which is preliminary data.</text>
</comment>
<sequence>MGRTEVTKANKKSDGTPRRRRPHALASSQQDTRRGPTNTTAAEAPKPDEAAAIATPPRDAAVKLPEDDQAAAEETVTLSSASTPLSHNLSGPSPPSSFAPDYGTVPTAAPEAETRAAGPVTAQTEESNVRNAAPDALDDKLRSEQVLYYLEAARSLRQVTSGVEAQERFVRKELQRQSVLHDTKKAELAERQKVLERLQESTLRLTRQLRGLDSEGDHIRDRLTQLQAAIEKAGSRRAPRHVQREVNPVVRRNSTPPQLRVRGGSGGGAAIAPVRKSVFSARDALTAELEAYRVKLRAAETQHEELLKEIQLAVAKRKGRAAAYSSSGASWNFSGYPGTGSRESSFFTDSMEEFSAIQQLEQLIEDSLVRGL</sequence>
<keyword evidence="1" id="KW-0175">Coiled coil</keyword>